<accession>A0ABZ2ZA20</accession>
<dbReference type="PANTHER" id="PTHR47197">
    <property type="entry name" value="PROTEIN NIRF"/>
    <property type="match status" value="1"/>
</dbReference>
<dbReference type="RefSeq" id="WP_341843661.1">
    <property type="nucleotide sequence ID" value="NZ_CP149792.1"/>
</dbReference>
<proteinExistence type="predicted"/>
<sequence>METLQNKLPQLTHASEASQGTLPQLSFEIGNPSAANTIYITTDPAVNKLTLSITFNTGDATFTPGELVPKSDAPKATGSILYLDLSALQLTSAEFGALTCVAADWQFELYPDGNLICMTPTKNITLGSGAGDAINIAINGLTMSNPPAAPNASLNVSCFRVSPASSGKLPQVSFFKVLLQNAPDGQKDLNSAIGCELNSASDIFNSIDGYDPVMNSISFIFKPGPTPAVVKAGPKTVFTVSFVYAADWPGYGALTTPASAAKIRVRQGQNASNWKITQNADQQNPCWLMVPPDGQAIIGTGTKSVVQFDIDQIVTTFEPGPTLMFVQYQDVPGYNDGSYYIVLNKIPHVAIDNLTISPNPAIVQNGVAEVTVSWTAKNFKLLTLMPFYEDVTKVTSYKALLTETTDITLVANGAGGPGNTVMKTVTANVLPEINSFIATPTAIYKKDFPHDVKFYWDVDTNDPVYLVNVRDNTKEPVDKSGTLYKSVKNPGMWSIVPKNSAKLYELQRSVLIQAFDQEPRNVTVDFIPKQVVASPDAQFVAAINQSANSVEILNSLTYDRYTDPINVGGKPIDILFSTNGKYLFSVEDNGTLTVIGVTYNDSTASYSFSIVCTVPLDNVPSHIAVGPDEDYVFVTCNDSEDQQGHLIVIEKLSDTVFSVKNDVPVGISAMGLATDPTGALVYVANAGSNNVSVVGYSSLDDSFNFIRNISDLEPQPVDVAVGDPTGDTLLVVCKGSNKLIAVHHDDRGSSLRQELPLGNLPMGIDTDTSRAYAFVTNSGSNTVTLVSCGGGVSNCKILEAGIPTVNSPAGISSRSTTPWCLPPAAPTNPSR</sequence>
<keyword evidence="3" id="KW-1185">Reference proteome</keyword>
<feature type="region of interest" description="Disordered" evidence="1">
    <location>
        <begin position="807"/>
        <end position="831"/>
    </location>
</feature>
<dbReference type="Proteomes" id="UP001449657">
    <property type="component" value="Chromosome"/>
</dbReference>
<dbReference type="SUPFAM" id="SSF50974">
    <property type="entry name" value="Nitrous oxide reductase, N-terminal domain"/>
    <property type="match status" value="1"/>
</dbReference>
<evidence type="ECO:0000313" key="3">
    <source>
        <dbReference type="Proteomes" id="UP001449657"/>
    </source>
</evidence>
<dbReference type="EMBL" id="CP150096">
    <property type="protein sequence ID" value="WZN49086.1"/>
    <property type="molecule type" value="Genomic_DNA"/>
</dbReference>
<gene>
    <name evidence="2" type="ORF">WJU22_12985</name>
</gene>
<dbReference type="InterPro" id="IPR011045">
    <property type="entry name" value="N2O_reductase_N"/>
</dbReference>
<organism evidence="2 3">
    <name type="scientific">Chitinophaga caseinilytica</name>
    <dbReference type="NCBI Taxonomy" id="2267521"/>
    <lineage>
        <taxon>Bacteria</taxon>
        <taxon>Pseudomonadati</taxon>
        <taxon>Bacteroidota</taxon>
        <taxon>Chitinophagia</taxon>
        <taxon>Chitinophagales</taxon>
        <taxon>Chitinophagaceae</taxon>
        <taxon>Chitinophaga</taxon>
    </lineage>
</organism>
<dbReference type="InterPro" id="IPR051200">
    <property type="entry name" value="Host-pathogen_enzymatic-act"/>
</dbReference>
<reference evidence="2 3" key="1">
    <citation type="submission" date="2024-03" db="EMBL/GenBank/DDBJ databases">
        <title>Chitinophaga caseinilytica sp. nov., a casein hydrolysing bacterium isolated from forest soil.</title>
        <authorList>
            <person name="Lee D.S."/>
            <person name="Han D.M."/>
            <person name="Baek J.H."/>
            <person name="Choi D.G."/>
            <person name="Jeon J.H."/>
            <person name="Jeon C.O."/>
        </authorList>
    </citation>
    <scope>NUCLEOTIDE SEQUENCE [LARGE SCALE GENOMIC DNA]</scope>
    <source>
        <strain evidence="2 3">KACC 19118</strain>
    </source>
</reference>
<evidence type="ECO:0000256" key="1">
    <source>
        <dbReference type="SAM" id="MobiDB-lite"/>
    </source>
</evidence>
<evidence type="ECO:0000313" key="2">
    <source>
        <dbReference type="EMBL" id="WZN49086.1"/>
    </source>
</evidence>
<protein>
    <submittedName>
        <fullName evidence="2">YncE family protein</fullName>
    </submittedName>
</protein>
<feature type="compositionally biased region" description="Polar residues" evidence="1">
    <location>
        <begin position="807"/>
        <end position="818"/>
    </location>
</feature>
<feature type="compositionally biased region" description="Pro residues" evidence="1">
    <location>
        <begin position="820"/>
        <end position="831"/>
    </location>
</feature>
<name>A0ABZ2ZA20_9BACT</name>
<dbReference type="Gene3D" id="2.130.10.10">
    <property type="entry name" value="YVTN repeat-like/Quinoprotein amine dehydrogenase"/>
    <property type="match status" value="2"/>
</dbReference>
<dbReference type="InterPro" id="IPR015943">
    <property type="entry name" value="WD40/YVTN_repeat-like_dom_sf"/>
</dbReference>
<dbReference type="PANTHER" id="PTHR47197:SF3">
    <property type="entry name" value="DIHYDRO-HEME D1 DEHYDROGENASE"/>
    <property type="match status" value="1"/>
</dbReference>